<dbReference type="Gene3D" id="1.10.287.110">
    <property type="entry name" value="DnaJ domain"/>
    <property type="match status" value="1"/>
</dbReference>
<dbReference type="Gene3D" id="1.20.1280.20">
    <property type="entry name" value="HscB, C-terminal domain"/>
    <property type="match status" value="1"/>
</dbReference>
<comment type="caution">
    <text evidence="6">The sequence shown here is derived from an EMBL/GenBank/DDBJ whole genome shotgun (WGS) entry which is preliminary data.</text>
</comment>
<dbReference type="InterPro" id="IPR004640">
    <property type="entry name" value="HscB"/>
</dbReference>
<dbReference type="InterPro" id="IPR036869">
    <property type="entry name" value="J_dom_sf"/>
</dbReference>
<dbReference type="SUPFAM" id="SSF47144">
    <property type="entry name" value="HSC20 (HSCB), C-terminal oligomerisation domain"/>
    <property type="match status" value="1"/>
</dbReference>
<keyword evidence="7" id="KW-1185">Reference proteome</keyword>
<comment type="subunit">
    <text evidence="4">Interacts with HscA and stimulates its ATPase activity.</text>
</comment>
<reference evidence="6 7" key="1">
    <citation type="submission" date="2019-03" db="EMBL/GenBank/DDBJ databases">
        <title>Draft genome of Gammaproteobacteria bacterium LSUCC0057, a member of the SAR92 clade.</title>
        <authorList>
            <person name="Lanclos V.C."/>
            <person name="Doiron C."/>
            <person name="Henson M.W."/>
            <person name="Thrash J.C."/>
        </authorList>
    </citation>
    <scope>NUCLEOTIDE SEQUENCE [LARGE SCALE GENOMIC DNA]</scope>
    <source>
        <strain evidence="6 7">LSUCC0057</strain>
    </source>
</reference>
<dbReference type="GO" id="GO:0044571">
    <property type="term" value="P:[2Fe-2S] cluster assembly"/>
    <property type="evidence" value="ECO:0007669"/>
    <property type="project" value="InterPro"/>
</dbReference>
<dbReference type="Proteomes" id="UP000298133">
    <property type="component" value="Unassembled WGS sequence"/>
</dbReference>
<dbReference type="AlphaFoldDB" id="A0A4Y8UF14"/>
<dbReference type="InterPro" id="IPR001623">
    <property type="entry name" value="DnaJ_domain"/>
</dbReference>
<dbReference type="PANTHER" id="PTHR14021">
    <property type="entry name" value="IRON-SULFUR CLUSTER CO-CHAPERONE PROTEIN HSCB"/>
    <property type="match status" value="1"/>
</dbReference>
<dbReference type="EMBL" id="SPIA01000003">
    <property type="protein sequence ID" value="TFH67405.1"/>
    <property type="molecule type" value="Genomic_DNA"/>
</dbReference>
<name>A0A4Y8UF14_9GAMM</name>
<dbReference type="PANTHER" id="PTHR14021:SF15">
    <property type="entry name" value="IRON-SULFUR CLUSTER CO-CHAPERONE PROTEIN HSCB"/>
    <property type="match status" value="1"/>
</dbReference>
<dbReference type="GO" id="GO:0001671">
    <property type="term" value="F:ATPase activator activity"/>
    <property type="evidence" value="ECO:0007669"/>
    <property type="project" value="InterPro"/>
</dbReference>
<dbReference type="SUPFAM" id="SSF46565">
    <property type="entry name" value="Chaperone J-domain"/>
    <property type="match status" value="1"/>
</dbReference>
<dbReference type="Pfam" id="PF07743">
    <property type="entry name" value="HSCB_C"/>
    <property type="match status" value="1"/>
</dbReference>
<keyword evidence="2 4" id="KW-0143">Chaperone</keyword>
<evidence type="ECO:0000256" key="1">
    <source>
        <dbReference type="ARBA" id="ARBA00010476"/>
    </source>
</evidence>
<dbReference type="HAMAP" id="MF_00682">
    <property type="entry name" value="HscB"/>
    <property type="match status" value="1"/>
</dbReference>
<dbReference type="CDD" id="cd06257">
    <property type="entry name" value="DnaJ"/>
    <property type="match status" value="1"/>
</dbReference>
<dbReference type="OrthoDB" id="287587at2"/>
<dbReference type="InterPro" id="IPR009073">
    <property type="entry name" value="HscB_oligo_C"/>
</dbReference>
<sequence>MPFSQDYFALFGLPVDFTVNRGELDGAFRQLQQRYHPDRAAAGSDADVRLAVQQAAAINQAYTTLKSPLLRAHYLLELAGVEGDSESRVTRDGLFLMEQIALRERIEELDEHPQPFDELEQLRSTVEVKFVDCEEQFAHHYQAGDYLRAQDAVAKLQFFAKLLEQLDELEQDLEDR</sequence>
<evidence type="ECO:0000256" key="2">
    <source>
        <dbReference type="ARBA" id="ARBA00023186"/>
    </source>
</evidence>
<dbReference type="SMART" id="SM00271">
    <property type="entry name" value="DnaJ"/>
    <property type="match status" value="1"/>
</dbReference>
<gene>
    <name evidence="4 6" type="primary">hscB</name>
    <name evidence="6" type="ORF">E3W66_07895</name>
</gene>
<feature type="domain" description="J" evidence="5">
    <location>
        <begin position="6"/>
        <end position="78"/>
    </location>
</feature>
<dbReference type="NCBIfam" id="TIGR00714">
    <property type="entry name" value="hscB"/>
    <property type="match status" value="1"/>
</dbReference>
<organism evidence="6 7">
    <name type="scientific">Gammaproteobacteria bacterium LSUCC0057</name>
    <dbReference type="NCBI Taxonomy" id="2559237"/>
    <lineage>
        <taxon>Bacteria</taxon>
        <taxon>Pseudomonadati</taxon>
        <taxon>Pseudomonadota</taxon>
        <taxon>Gammaproteobacteria</taxon>
        <taxon>Cellvibrionales</taxon>
        <taxon>Porticoccaceae</taxon>
        <taxon>SAR92 clade</taxon>
    </lineage>
</organism>
<dbReference type="GO" id="GO:0051087">
    <property type="term" value="F:protein-folding chaperone binding"/>
    <property type="evidence" value="ECO:0007669"/>
    <property type="project" value="InterPro"/>
</dbReference>
<evidence type="ECO:0000259" key="5">
    <source>
        <dbReference type="PROSITE" id="PS50076"/>
    </source>
</evidence>
<evidence type="ECO:0000256" key="3">
    <source>
        <dbReference type="ARBA" id="ARBA00025596"/>
    </source>
</evidence>
<dbReference type="GO" id="GO:0051259">
    <property type="term" value="P:protein complex oligomerization"/>
    <property type="evidence" value="ECO:0007669"/>
    <property type="project" value="InterPro"/>
</dbReference>
<dbReference type="PROSITE" id="PS50076">
    <property type="entry name" value="DNAJ_2"/>
    <property type="match status" value="1"/>
</dbReference>
<evidence type="ECO:0000313" key="7">
    <source>
        <dbReference type="Proteomes" id="UP000298133"/>
    </source>
</evidence>
<accession>A0A4Y8UF14</accession>
<dbReference type="GO" id="GO:0006457">
    <property type="term" value="P:protein folding"/>
    <property type="evidence" value="ECO:0007669"/>
    <property type="project" value="UniProtKB-UniRule"/>
</dbReference>
<protein>
    <recommendedName>
        <fullName evidence="4">Co-chaperone protein HscB homolog</fullName>
    </recommendedName>
</protein>
<comment type="function">
    <text evidence="3 4">Co-chaperone involved in the maturation of iron-sulfur cluster-containing proteins. Seems to help targeting proteins to be folded toward HscA.</text>
</comment>
<evidence type="ECO:0000256" key="4">
    <source>
        <dbReference type="HAMAP-Rule" id="MF_00682"/>
    </source>
</evidence>
<evidence type="ECO:0000313" key="6">
    <source>
        <dbReference type="EMBL" id="TFH67405.1"/>
    </source>
</evidence>
<comment type="similarity">
    <text evidence="1 4">Belongs to the HscB family.</text>
</comment>
<proteinExistence type="inferred from homology"/>
<dbReference type="InterPro" id="IPR036386">
    <property type="entry name" value="HscB_C_sf"/>
</dbReference>